<dbReference type="OrthoDB" id="9442762at2759"/>
<sequence length="4111" mass="457997">MFTVAFQFPLIAVLAISGVSGQTVHTDSDRSGYVGTQVELRCHFANSKPPVKISQVTWQKSFNGTKQNVAIANPSLGVSVLPAFKDRVRFKNPAVRLRTTSLEDTTIFFNNLKLSDEATYICEYTTFPAGNRESMVNLTVYARPMIQMSLSTPTIVAGSKDMKMTVATCVSANGKPPAVITWDTELDGEANTEEIRNADGTITVRSDYIMTPSREAHEQRLTCISTYNNDQQTDNVILNIQYEPDVSIEGFDGNWYINRENVQLSCLADANPAVSTFQWRFLNGSMPSTAEQRGETLIFKGPVTYEMTGTYMCDATNSIGTGSASVEVIITESPSSTHAEQQRAGAAIGGAVVCGTVLLAAIILLVVFFHRQRRTFKGDYSTKKQVLANGFGKASDLSSCPSLPQSLTYPEDLNYPEDEKKPELYGGPSFLGESIPEFHNHPSNSMKTYSPAEENKRLRYNEQSYRDGFGSELEVSVDMVPQKDGSVISKEEWAGSSPARKKPSSFKKKPADDFQNQGQIYDELPNPADYVSYRLACNKDGYPEQHSPPIQPPLTFLPQHPCPQSNTFTYPTPPGPNTSYTFPKEQYITDPGQVAYRENRISEVVEHEVTLECGPTLPDVYIWSFTKPGTEKLRAVVYNFGKGPKLQQLAQDLGDLTIINNSASLFTRKLLLAADGLYTCQALYDSTEGARLYYYYIYLRVLVPVSNPHIRLSDSTAVEGSSFWMRCDLENGTEPIHYIWEQEKLSGQVSILAETNSSLVTITSVNRNHMGWFRCQARNEVNQQRSDQIWLDVLYGPDMPQINASSYSVTEGGYSALEKGNISLNCQATSKPPSQYVWFYNNSEIYSGPQLTITNILRVHAGNYTCLAQNTYINKHAQKTITLTIYYPPDGVPSCSIFSTNNYTDLALFCSWAGGNPPATLNWRPYVNGQISPGIANVTRIQPGPEMANNSVFTCYGSHVALNSTRTCSTRTWLPYGDPQCSANSSLNNEYLILSCSWEGGVPRALVWWASSSGDIQGLPEENSTILVLPSRATYNGKTFVCHAKHPLINESKKCVIILERPVLMPQQSVVSVFEGNDIHLTCMLSKTYPPVTKIMWYNNLKQNVSDKPKKYTVQQAGTWTNLTVRETDSKQDSGQYWCSASNALGRMEVSILLLVMRYPTPPNVTISKIIYNGRQRTDVNVEWLVQAYGDVTGFFIERQMLTVPVERSGIVPVWERVTENLEPSTRSYQITNLDPSTIYAFRVTPVNRRTIGYPSEIKSPVSTPVSKPYILLSDLSPVEGASVWMYCSLNDGTDPIQYTWEHESRSGLVTILAESDSSLINITVVTRNHTGWFRCLAKNEVNQQHSERLWLDVIFGPDLPQIDVTPYSVTDRGYSALEKETVSLLCQASSNPPSQYVWFYNNSQVYTGPQLTITKILRMHTGYYACLAQNTYLNTRSKKTITLTVYYPPDSSPACSILPVNNYTDLALSCSWKGGYPSPTLNWSPYVNGNNREDMTNITWIQPGPETANNSVFICYGSHVALNAAQTCVTRTWLPYGEPKCSAYATRNNEYLMLSCSWEGGFPRALLWWASNSGDIQGTSEENSNILVLRSSATYSGKAFVCHAKHPLLKETKQCVLKLEAPVLMTQRSVVSVYEGNDVQLTCILSKNYPAVTEITWYNNLKQNVGETPKKYVLEQAATWFNLTVRETDSKVDSGQYWCSAANAVGGAEIPVLLLVMRYPMPPNVTISKITYSSQQRTDVMLEWLVQSNGDLTGFFIEHQRLPVGKSDVVPVWQTVVVDLNPSTRSYQITNLDPTGKYAFRVTAVNHRTTGHPSEVKSPGLEITDPGQVLYKEDRISGVVENEVTLKCGPTLPDVYIWSFTKPGTETIRAVVYNFGKGPKLQQLAQDLGDLIVIGNSASLYIEKLPLAAEGLYTCQALYDTAEGAKLYYYYMYLRVLVPVSKPYILQSNSSAVEGWSFWMHCTLVNGTEPIHYIWEKENRSGQVSILAESNSNLLNMTLVTRNHTGWFWCMARNEVNEQQSDRIWLDVLYGPDLPQIDGTTYSVISEGYSVLEKKNISLMCQASSNPPSQYTWFYNNSEIYSGPQLSITNILRTDMGYYACLAQNTYLNTRSKKTIILTVYYPPDGVPSCSIFPVKNYTDLALFCSWKGGYPPATLKWSPYVNGENGQGVTNVTQIQPGLETANNSVYTCYGSHVALNVSQNCSTRTWLPYGEPQCSANSSRSNEHLVLSCSWEGGFPLALLWWDSSSGEMQGTSKEATNNLVLNSNATYNGKTFVCHAKHPLIKESKQCVIKLETPVLKTQRSVVSVYEGNDVQLTCNLNRSYPPITEITWYNNSQQNVGETPRKYVLQQDGAWINVTVKETDSNMDSGQYWCSAANAVGGAEIPITLLVMRYPLPPNVTISKLIYSGRDRTDVNMKWQIQMDANLTGFFIEYQRLPVPVERSDIAPVWQKVAEKLEPSTRSYQITNLDPTSKYVFRVTAVNHRTVGNPAEVMSPESVPVSKPYIILSDSSPLESASVWIRCVLENGTDPIYYLWEQESRSGVVTVLAESNSSLINITCVTRNHSGWLRCLARNEVNEQHSDRIWLDVIYGPDVPQIHAVGYSNMGFTVLEKGNVSLMCQAFSNPPSQYVWFYNNSQVYTGPQLTITKIIRMQSGNYTCLAQNTYLNTLSEKTITLTVYWLPYGEPRCSANSSRNNENLILSCSWDGGFPWALLWWASSSGEMQGTFELDTNTLILHSSANYSGKTFVCHAKHPLAKEGKQCSLKLEAPVLMTQHSVVSVFEGTDALLTCILSKNYPVVPEITWYKSIKQKLGDNARKYIIQQATGWSLTVRQTDGMVDSGQYWCSATNAVGAAEIPVMLLVIMPVSKPTILLSDSSPVEGMSVSMRCVVEKGTEPINYTWEQESQTGLITTLAKENSSVVSFNRVTRNHTGWFRCLARNEVNQQRSDRIWLNVLFGPDLPQIDVTAYSVTDHGYTALENGNISLMCQASSNPPSQYVWFYNNSQVYIGSQYTITKVLRMQAGYYACLAQNANLNTRSKKTVTITIYYPPDGAPSCSIFPVNNYTDLALVCFWVGGYPPPSLTWSPYVNGDNPQGPANITRIQPGTETSNNSVFTCYGTHVAQKVPQSCSTRTWLPYGEPQCFAYATRNNEYLMLSCSWEGGVPRALLWWVSSLGDIQGSSEENSNILVLRSSANYSGKAFICHAKHPLVKDTKQCVLKLEAPVLMTQRSVVSVYEGNDVQLTCILSKNYPAVTEITWYNNLKKDVGETPKKYILQQGATWFNLTVRETDSMVDSGQYWCTATNAVGGAEIPVSLMVKRYPMPPNVTISKITYSSQQRTDVMLEWLVQSNGDLTGFFIEHQRLPVGKSDVVPVWQTVVVDLNPSTRSYQITNLDPTGKYAFRVTAVNHRTTGHPSEVKNPGLEIVDPGQVIYGETRTNGVVDKGVILECGPTLPDVYIWSFTKPGTDTIRAVVYNFGKGPKLQQLAKDLGDLNVISNSASLSIAKLPLAAEGLYTCQALYDTAEGAKLYYYYVYLRVLVPVSKPFILLSDSSPIEGASVWMRCGLENGTGPVHYVWELENHSGQVNILAESDSDLINITSISRNHTGWFRCMAKNEVNQQSGDRIWLDVIFGPDLPQIDVTPYSVTDRGYSALEKETVSLLCQASSNPPSQYVWFYNNSQVYTGPQLTITKILRMHTGYYACLAQNTYLNTRSKKTITLTVYWLPNHEPQCFAYATRNNEYLMLSCSWEGGFPRALLWWASSSGDIQGTSEENSNILVLRSSATYSGKAFVCHAKHPLVKESKQCVLKLEAPVLMTQRSVVSVYEGNDVQLTCILSRNYPAVTEITWYNNMKQKVGDSGTPKKYVLQQAAAWSNLTVRETDGMVDGGQYWCSATNAVGGAEIPILLVVLRYPMPPNITISKIMYSSRQRTDVNMEWLILSDDDYTGFFIERQNLPFPLWQKVVGDLDSSARSFQITNLDPSGTYAFRITAVNHRTIGHPSDVKSPALPGFNAYPAVIGAAIGGMLVATIATVLLFMYVVRNRNNNPRKQNSQSRENINSPEDEVSVADGGGGETSQGPSVVLPRPTATPTNLPPGDEPVNVTITVMASS</sequence>
<comment type="caution">
    <text evidence="22">The sequence shown here is derived from an EMBL/GenBank/DDBJ whole genome shotgun (WGS) entry which is preliminary data.</text>
</comment>
<feature type="domain" description="Ig-like" evidence="20">
    <location>
        <begin position="3225"/>
        <end position="3318"/>
    </location>
</feature>
<dbReference type="SUPFAM" id="SSF48726">
    <property type="entry name" value="Immunoglobulin"/>
    <property type="match status" value="25"/>
</dbReference>
<evidence type="ECO:0000259" key="21">
    <source>
        <dbReference type="PROSITE" id="PS50853"/>
    </source>
</evidence>
<dbReference type="InterPro" id="IPR003598">
    <property type="entry name" value="Ig_sub2"/>
</dbReference>
<feature type="region of interest" description="Disordered" evidence="17">
    <location>
        <begin position="4046"/>
        <end position="4102"/>
    </location>
</feature>
<keyword evidence="4" id="KW-1003">Cell membrane</keyword>
<organism evidence="22 23">
    <name type="scientific">Hemibagrus wyckioides</name>
    <dbReference type="NCBI Taxonomy" id="337641"/>
    <lineage>
        <taxon>Eukaryota</taxon>
        <taxon>Metazoa</taxon>
        <taxon>Chordata</taxon>
        <taxon>Craniata</taxon>
        <taxon>Vertebrata</taxon>
        <taxon>Euteleostomi</taxon>
        <taxon>Actinopterygii</taxon>
        <taxon>Neopterygii</taxon>
        <taxon>Teleostei</taxon>
        <taxon>Ostariophysi</taxon>
        <taxon>Siluriformes</taxon>
        <taxon>Bagridae</taxon>
        <taxon>Hemibagrus</taxon>
    </lineage>
</organism>
<feature type="domain" description="Fibronectin type-III" evidence="21">
    <location>
        <begin position="2402"/>
        <end position="2502"/>
    </location>
</feature>
<feature type="domain" description="Ig-like" evidence="20">
    <location>
        <begin position="2129"/>
        <end position="2201"/>
    </location>
</feature>
<dbReference type="SMART" id="SM00406">
    <property type="entry name" value="IGv"/>
    <property type="match status" value="1"/>
</dbReference>
<evidence type="ECO:0000256" key="13">
    <source>
        <dbReference type="ARBA" id="ARBA00023180"/>
    </source>
</evidence>
<feature type="chain" id="PRO_5038439424" evidence="19">
    <location>
        <begin position="22"/>
        <end position="4111"/>
    </location>
</feature>
<accession>A0A9D3SIW9</accession>
<evidence type="ECO:0000259" key="20">
    <source>
        <dbReference type="PROSITE" id="PS50835"/>
    </source>
</evidence>
<feature type="domain" description="Ig-like" evidence="20">
    <location>
        <begin position="1944"/>
        <end position="2022"/>
    </location>
</feature>
<evidence type="ECO:0000256" key="12">
    <source>
        <dbReference type="ARBA" id="ARBA00023157"/>
    </source>
</evidence>
<evidence type="ECO:0000256" key="8">
    <source>
        <dbReference type="ARBA" id="ARBA00022889"/>
    </source>
</evidence>
<dbReference type="GO" id="GO:0005912">
    <property type="term" value="C:adherens junction"/>
    <property type="evidence" value="ECO:0007669"/>
    <property type="project" value="UniProtKB-SubCell"/>
</dbReference>
<comment type="subunit">
    <text evidence="16">Cis- and trans-homodimer. Can form trans-heterodimers.</text>
</comment>
<feature type="domain" description="Ig-like" evidence="20">
    <location>
        <begin position="2215"/>
        <end position="2282"/>
    </location>
</feature>
<name>A0A9D3SIW9_9TELE</name>
<dbReference type="SMART" id="SM00408">
    <property type="entry name" value="IGc2"/>
    <property type="match status" value="19"/>
</dbReference>
<keyword evidence="9" id="KW-0965">Cell junction</keyword>
<keyword evidence="6 19" id="KW-0732">Signal</keyword>
<keyword evidence="8" id="KW-0130">Cell adhesion</keyword>
<comment type="similarity">
    <text evidence="3">Belongs to the nectin family.</text>
</comment>
<feature type="domain" description="Ig-like" evidence="20">
    <location>
        <begin position="2963"/>
        <end position="3045"/>
    </location>
</feature>
<dbReference type="EMBL" id="JAHKSW010000018">
    <property type="protein sequence ID" value="KAG7321108.1"/>
    <property type="molecule type" value="Genomic_DNA"/>
</dbReference>
<dbReference type="GO" id="GO:0005886">
    <property type="term" value="C:plasma membrane"/>
    <property type="evidence" value="ECO:0007669"/>
    <property type="project" value="UniProtKB-SubCell"/>
</dbReference>
<keyword evidence="12" id="KW-1015">Disulfide bond</keyword>
<feature type="region of interest" description="Disordered" evidence="17">
    <location>
        <begin position="487"/>
        <end position="512"/>
    </location>
</feature>
<evidence type="ECO:0000256" key="2">
    <source>
        <dbReference type="ARBA" id="ARBA00004536"/>
    </source>
</evidence>
<dbReference type="InterPro" id="IPR052598">
    <property type="entry name" value="IgSF_CEA-related"/>
</dbReference>
<dbReference type="SMART" id="SM00060">
    <property type="entry name" value="FN3"/>
    <property type="match status" value="5"/>
</dbReference>
<keyword evidence="23" id="KW-1185">Reference proteome</keyword>
<comment type="subcellular location">
    <subcellularLocation>
        <location evidence="2">Cell junction</location>
        <location evidence="2">Adherens junction</location>
    </subcellularLocation>
    <subcellularLocation>
        <location evidence="1">Cell membrane</location>
        <topology evidence="1">Single-pass type I membrane protein</topology>
    </subcellularLocation>
</comment>
<evidence type="ECO:0000256" key="18">
    <source>
        <dbReference type="SAM" id="Phobius"/>
    </source>
</evidence>
<feature type="domain" description="Ig-like" evidence="20">
    <location>
        <begin position="2771"/>
        <end position="2859"/>
    </location>
</feature>
<dbReference type="InterPro" id="IPR036116">
    <property type="entry name" value="FN3_sf"/>
</dbReference>
<comment type="function">
    <text evidence="15">Cell adhesion molecule that promotes cell-cell contacts and plays important roles in the development of the nervous system. Acts by forming homophilic or heterophilic trans-dimers.</text>
</comment>
<dbReference type="Pfam" id="PF07679">
    <property type="entry name" value="I-set"/>
    <property type="match status" value="1"/>
</dbReference>
<feature type="transmembrane region" description="Helical" evidence="18">
    <location>
        <begin position="344"/>
        <end position="369"/>
    </location>
</feature>
<dbReference type="InterPro" id="IPR003961">
    <property type="entry name" value="FN3_dom"/>
</dbReference>
<feature type="domain" description="Ig-like" evidence="20">
    <location>
        <begin position="2871"/>
        <end position="2949"/>
    </location>
</feature>
<evidence type="ECO:0000256" key="4">
    <source>
        <dbReference type="ARBA" id="ARBA00022475"/>
    </source>
</evidence>
<keyword evidence="11 18" id="KW-0472">Membrane</keyword>
<evidence type="ECO:0000313" key="22">
    <source>
        <dbReference type="EMBL" id="KAG7321108.1"/>
    </source>
</evidence>
<dbReference type="InterPro" id="IPR007110">
    <property type="entry name" value="Ig-like_dom"/>
</dbReference>
<dbReference type="InterPro" id="IPR013106">
    <property type="entry name" value="Ig_V-set"/>
</dbReference>
<dbReference type="Gene3D" id="2.60.40.10">
    <property type="entry name" value="Immunoglobulins"/>
    <property type="match status" value="29"/>
</dbReference>
<dbReference type="PROSITE" id="PS50853">
    <property type="entry name" value="FN3"/>
    <property type="match status" value="5"/>
</dbReference>
<gene>
    <name evidence="22" type="ORF">KOW79_015523</name>
</gene>
<evidence type="ECO:0000256" key="14">
    <source>
        <dbReference type="ARBA" id="ARBA00023319"/>
    </source>
</evidence>
<evidence type="ECO:0000256" key="16">
    <source>
        <dbReference type="ARBA" id="ARBA00062858"/>
    </source>
</evidence>
<feature type="region of interest" description="Disordered" evidence="17">
    <location>
        <begin position="431"/>
        <end position="452"/>
    </location>
</feature>
<evidence type="ECO:0000256" key="11">
    <source>
        <dbReference type="ARBA" id="ARBA00023136"/>
    </source>
</evidence>
<feature type="domain" description="Ig-like" evidence="20">
    <location>
        <begin position="1261"/>
        <end position="1347"/>
    </location>
</feature>
<feature type="domain" description="Ig-like" evidence="20">
    <location>
        <begin position="708"/>
        <end position="786"/>
    </location>
</feature>
<dbReference type="InterPro" id="IPR013783">
    <property type="entry name" value="Ig-like_fold"/>
</dbReference>
<dbReference type="GO" id="GO:0007155">
    <property type="term" value="P:cell adhesion"/>
    <property type="evidence" value="ECO:0007669"/>
    <property type="project" value="UniProtKB-KW"/>
</dbReference>
<evidence type="ECO:0000256" key="15">
    <source>
        <dbReference type="ARBA" id="ARBA00058274"/>
    </source>
</evidence>
<feature type="compositionally biased region" description="Basic residues" evidence="17">
    <location>
        <begin position="499"/>
        <end position="508"/>
    </location>
</feature>
<evidence type="ECO:0000256" key="6">
    <source>
        <dbReference type="ARBA" id="ARBA00022729"/>
    </source>
</evidence>
<evidence type="ECO:0000256" key="3">
    <source>
        <dbReference type="ARBA" id="ARBA00007810"/>
    </source>
</evidence>
<feature type="domain" description="Fibronectin type-III" evidence="21">
    <location>
        <begin position="1722"/>
        <end position="1828"/>
    </location>
</feature>
<evidence type="ECO:0000256" key="19">
    <source>
        <dbReference type="SAM" id="SignalP"/>
    </source>
</evidence>
<feature type="domain" description="Ig-like" evidence="20">
    <location>
        <begin position="3542"/>
        <end position="3617"/>
    </location>
</feature>
<dbReference type="SUPFAM" id="SSF49265">
    <property type="entry name" value="Fibronectin type III"/>
    <property type="match status" value="3"/>
</dbReference>
<evidence type="ECO:0000256" key="7">
    <source>
        <dbReference type="ARBA" id="ARBA00022737"/>
    </source>
</evidence>
<feature type="domain" description="Fibronectin type-III" evidence="21">
    <location>
        <begin position="1161"/>
        <end position="1267"/>
    </location>
</feature>
<feature type="domain" description="Ig-like" evidence="20">
    <location>
        <begin position="2298"/>
        <end position="2391"/>
    </location>
</feature>
<feature type="domain" description="Fibronectin type-III" evidence="21">
    <location>
        <begin position="3915"/>
        <end position="4012"/>
    </location>
</feature>
<dbReference type="Proteomes" id="UP000824219">
    <property type="component" value="Linkage Group LG18"/>
</dbReference>
<dbReference type="Pfam" id="PF13895">
    <property type="entry name" value="Ig_2"/>
    <property type="match status" value="2"/>
</dbReference>
<feature type="domain" description="Ig-like" evidence="20">
    <location>
        <begin position="1062"/>
        <end position="1151"/>
    </location>
</feature>
<dbReference type="PANTHER" id="PTHR44337:SF23">
    <property type="entry name" value="V-SET AND IMMUNOGLOBULIN DOMAIN CONTAINING 10 LIKE 2"/>
    <property type="match status" value="1"/>
</dbReference>
<feature type="signal peptide" evidence="19">
    <location>
        <begin position="1"/>
        <end position="21"/>
    </location>
</feature>
<keyword evidence="13" id="KW-0325">Glycoprotein</keyword>
<feature type="domain" description="Ig-like" evidence="20">
    <location>
        <begin position="1540"/>
        <end position="1607"/>
    </location>
</feature>
<evidence type="ECO:0000313" key="23">
    <source>
        <dbReference type="Proteomes" id="UP000824219"/>
    </source>
</evidence>
<feature type="domain" description="Ig-like" evidence="20">
    <location>
        <begin position="9"/>
        <end position="139"/>
    </location>
</feature>
<feature type="domain" description="Ig-like" evidence="20">
    <location>
        <begin position="1623"/>
        <end position="1716"/>
    </location>
</feature>
<dbReference type="InterPro" id="IPR013162">
    <property type="entry name" value="CD80_C2-set"/>
</dbReference>
<feature type="domain" description="Fibronectin type-III" evidence="21">
    <location>
        <begin position="3324"/>
        <end position="3430"/>
    </location>
</feature>
<dbReference type="Pfam" id="PF07686">
    <property type="entry name" value="V-set"/>
    <property type="match status" value="1"/>
</dbReference>
<feature type="domain" description="Ig-like" evidence="20">
    <location>
        <begin position="3814"/>
        <end position="3909"/>
    </location>
</feature>
<dbReference type="Pfam" id="PF08205">
    <property type="entry name" value="C2-set_2"/>
    <property type="match status" value="1"/>
</dbReference>
<evidence type="ECO:0000256" key="9">
    <source>
        <dbReference type="ARBA" id="ARBA00022949"/>
    </source>
</evidence>
<keyword evidence="5 18" id="KW-0812">Transmembrane</keyword>
<feature type="domain" description="Ig-like" evidence="20">
    <location>
        <begin position="2597"/>
        <end position="2677"/>
    </location>
</feature>
<feature type="domain" description="Ig-like" evidence="20">
    <location>
        <begin position="797"/>
        <end position="882"/>
    </location>
</feature>
<dbReference type="Pfam" id="PF00041">
    <property type="entry name" value="fn3"/>
    <property type="match status" value="5"/>
</dbReference>
<feature type="compositionally biased region" description="Polar residues" evidence="17">
    <location>
        <begin position="4046"/>
        <end position="4061"/>
    </location>
</feature>
<feature type="domain" description="Ig-like" evidence="20">
    <location>
        <begin position="2497"/>
        <end position="2583"/>
    </location>
</feature>
<feature type="domain" description="Ig-like" evidence="20">
    <location>
        <begin position="1361"/>
        <end position="1443"/>
    </location>
</feature>
<dbReference type="PANTHER" id="PTHR44337">
    <property type="entry name" value="CARCINOEMBRYONIC ANTIGEN-RELATED CELL ADHESION MOLECULE 8"/>
    <property type="match status" value="1"/>
</dbReference>
<dbReference type="InterPro" id="IPR036179">
    <property type="entry name" value="Ig-like_dom_sf"/>
</dbReference>
<dbReference type="CDD" id="cd00096">
    <property type="entry name" value="Ig"/>
    <property type="match status" value="2"/>
</dbReference>
<feature type="domain" description="Ig-like" evidence="20">
    <location>
        <begin position="2688"/>
        <end position="2769"/>
    </location>
</feature>
<dbReference type="InterPro" id="IPR013098">
    <property type="entry name" value="Ig_I-set"/>
</dbReference>
<dbReference type="InterPro" id="IPR003599">
    <property type="entry name" value="Ig_sub"/>
</dbReference>
<feature type="domain" description="Ig-like" evidence="20">
    <location>
        <begin position="3731"/>
        <end position="3798"/>
    </location>
</feature>
<dbReference type="FunFam" id="2.60.40.10:FF:000304">
    <property type="entry name" value="Nectin cell adhesion molecule 1"/>
    <property type="match status" value="1"/>
</dbReference>
<evidence type="ECO:0000256" key="17">
    <source>
        <dbReference type="SAM" id="MobiDB-lite"/>
    </source>
</evidence>
<protein>
    <submittedName>
        <fullName evidence="22">Uncharacterized protein</fullName>
    </submittedName>
</protein>
<keyword evidence="14" id="KW-0393">Immunoglobulin domain</keyword>
<feature type="domain" description="Ig-like" evidence="20">
    <location>
        <begin position="244"/>
        <end position="331"/>
    </location>
</feature>
<feature type="domain" description="Ig-like" evidence="20">
    <location>
        <begin position="3638"/>
        <end position="3720"/>
    </location>
</feature>
<dbReference type="CDD" id="cd00063">
    <property type="entry name" value="FN3"/>
    <property type="match status" value="5"/>
</dbReference>
<evidence type="ECO:0000256" key="1">
    <source>
        <dbReference type="ARBA" id="ARBA00004251"/>
    </source>
</evidence>
<feature type="domain" description="Ig-like" evidence="20">
    <location>
        <begin position="144"/>
        <end position="239"/>
    </location>
</feature>
<evidence type="ECO:0000256" key="10">
    <source>
        <dbReference type="ARBA" id="ARBA00022989"/>
    </source>
</evidence>
<feature type="transmembrane region" description="Helical" evidence="18">
    <location>
        <begin position="4014"/>
        <end position="4041"/>
    </location>
</feature>
<feature type="domain" description="Ig-like" evidence="20">
    <location>
        <begin position="979"/>
        <end position="1046"/>
    </location>
</feature>
<keyword evidence="10 18" id="KW-1133">Transmembrane helix</keyword>
<keyword evidence="7" id="KW-0677">Repeat</keyword>
<dbReference type="PROSITE" id="PS50835">
    <property type="entry name" value="IG_LIKE"/>
    <property type="match status" value="27"/>
</dbReference>
<proteinExistence type="inferred from homology"/>
<evidence type="ECO:0000256" key="5">
    <source>
        <dbReference type="ARBA" id="ARBA00022692"/>
    </source>
</evidence>
<dbReference type="Pfam" id="PF13927">
    <property type="entry name" value="Ig_3"/>
    <property type="match status" value="12"/>
</dbReference>
<reference evidence="22 23" key="1">
    <citation type="submission" date="2021-06" db="EMBL/GenBank/DDBJ databases">
        <title>Chromosome-level genome assembly of the red-tail catfish (Hemibagrus wyckioides).</title>
        <authorList>
            <person name="Shao F."/>
        </authorList>
    </citation>
    <scope>NUCLEOTIDE SEQUENCE [LARGE SCALE GENOMIC DNA]</scope>
    <source>
        <strain evidence="22">EC202008001</strain>
        <tissue evidence="22">Blood</tissue>
    </source>
</reference>
<feature type="domain" description="Ig-like" evidence="20">
    <location>
        <begin position="2033"/>
        <end position="2118"/>
    </location>
</feature>
<dbReference type="SMART" id="SM00409">
    <property type="entry name" value="IG"/>
    <property type="match status" value="23"/>
</dbReference>